<organism evidence="3 4">
    <name type="scientific">Chitinimonas arctica</name>
    <dbReference type="NCBI Taxonomy" id="2594795"/>
    <lineage>
        <taxon>Bacteria</taxon>
        <taxon>Pseudomonadati</taxon>
        <taxon>Pseudomonadota</taxon>
        <taxon>Betaproteobacteria</taxon>
        <taxon>Neisseriales</taxon>
        <taxon>Chitinibacteraceae</taxon>
        <taxon>Chitinimonas</taxon>
    </lineage>
</organism>
<keyword evidence="1" id="KW-0472">Membrane</keyword>
<feature type="transmembrane region" description="Helical" evidence="1">
    <location>
        <begin position="145"/>
        <end position="163"/>
    </location>
</feature>
<dbReference type="KEGG" id="cari:FNU76_21460"/>
<feature type="domain" description="Phosphatidic acid phosphatase type 2/haloperoxidase" evidence="2">
    <location>
        <begin position="90"/>
        <end position="219"/>
    </location>
</feature>
<evidence type="ECO:0000256" key="1">
    <source>
        <dbReference type="SAM" id="Phobius"/>
    </source>
</evidence>
<feature type="transmembrane region" description="Helical" evidence="1">
    <location>
        <begin position="88"/>
        <end position="107"/>
    </location>
</feature>
<keyword evidence="4" id="KW-1185">Reference proteome</keyword>
<dbReference type="SUPFAM" id="SSF48317">
    <property type="entry name" value="Acid phosphatase/Vanadium-dependent haloperoxidase"/>
    <property type="match status" value="1"/>
</dbReference>
<name>A0A516SKM3_9NEIS</name>
<keyword evidence="1" id="KW-1133">Transmembrane helix</keyword>
<evidence type="ECO:0000259" key="2">
    <source>
        <dbReference type="Pfam" id="PF01569"/>
    </source>
</evidence>
<dbReference type="CDD" id="cd03396">
    <property type="entry name" value="PAP2_like_6"/>
    <property type="match status" value="1"/>
</dbReference>
<feature type="transmembrane region" description="Helical" evidence="1">
    <location>
        <begin position="200"/>
        <end position="218"/>
    </location>
</feature>
<dbReference type="OrthoDB" id="7348799at2"/>
<protein>
    <submittedName>
        <fullName evidence="3">Phosphatase PAP2 family protein</fullName>
    </submittedName>
</protein>
<dbReference type="Gene3D" id="1.20.144.10">
    <property type="entry name" value="Phosphatidic acid phosphatase type 2/haloperoxidase"/>
    <property type="match status" value="1"/>
</dbReference>
<dbReference type="RefSeq" id="WP_144280095.1">
    <property type="nucleotide sequence ID" value="NZ_CP041730.1"/>
</dbReference>
<dbReference type="AlphaFoldDB" id="A0A516SKM3"/>
<evidence type="ECO:0000313" key="4">
    <source>
        <dbReference type="Proteomes" id="UP000317550"/>
    </source>
</evidence>
<feature type="transmembrane region" description="Helical" evidence="1">
    <location>
        <begin position="170"/>
        <end position="188"/>
    </location>
</feature>
<dbReference type="Proteomes" id="UP000317550">
    <property type="component" value="Chromosome"/>
</dbReference>
<proteinExistence type="predicted"/>
<keyword evidence="1" id="KW-0812">Transmembrane</keyword>
<reference evidence="4" key="1">
    <citation type="submission" date="2019-07" db="EMBL/GenBank/DDBJ databases">
        <title>Chitinimonas sp. nov., isolated from Ny-Alesund, arctica soil.</title>
        <authorList>
            <person name="Xu Q."/>
            <person name="Peng F."/>
        </authorList>
    </citation>
    <scope>NUCLEOTIDE SEQUENCE [LARGE SCALE GENOMIC DNA]</scope>
    <source>
        <strain evidence="4">R3-44</strain>
    </source>
</reference>
<dbReference type="EMBL" id="CP041730">
    <property type="protein sequence ID" value="QDQ28712.1"/>
    <property type="molecule type" value="Genomic_DNA"/>
</dbReference>
<dbReference type="InterPro" id="IPR036938">
    <property type="entry name" value="PAP2/HPO_sf"/>
</dbReference>
<gene>
    <name evidence="3" type="ORF">FNU76_21460</name>
</gene>
<feature type="transmembrane region" description="Helical" evidence="1">
    <location>
        <begin position="57"/>
        <end position="76"/>
    </location>
</feature>
<sequence length="225" mass="24916">MSALPKRAWESMLLLAVALCLVFSLTALDYRLADGYYQSGQGFAGRGNWWLDTFSHVWLKRAAITVLALAWLRVLAGRLSPRWRPGSRRWLAAALAMTTAPALVATLKPLSGVQCPWDLQRYGGAALDHIYWFSGQLGVARGGCFPAGHATSGFGLFGLALLWLGRDRKVAWIVGLSVFAYGAALGWGQQMRGAHFLSHTLWSAWVCWAVCLAVFYWLRPDRETN</sequence>
<dbReference type="InterPro" id="IPR000326">
    <property type="entry name" value="PAP2/HPO"/>
</dbReference>
<accession>A0A516SKM3</accession>
<evidence type="ECO:0000313" key="3">
    <source>
        <dbReference type="EMBL" id="QDQ28712.1"/>
    </source>
</evidence>
<dbReference type="Pfam" id="PF01569">
    <property type="entry name" value="PAP2"/>
    <property type="match status" value="1"/>
</dbReference>